<dbReference type="AlphaFoldDB" id="X1VXV5"/>
<protein>
    <recommendedName>
        <fullName evidence="3">NADH:ubiquinone oxidoreductase-like 20kDa subunit domain-containing protein</fullName>
    </recommendedName>
</protein>
<dbReference type="EMBL" id="BARW01038652">
    <property type="protein sequence ID" value="GAJ24011.1"/>
    <property type="molecule type" value="Genomic_DNA"/>
</dbReference>
<dbReference type="Gene3D" id="3.40.50.700">
    <property type="entry name" value="NADH:ubiquinone oxidoreductase-like, 20kDa subunit"/>
    <property type="match status" value="1"/>
</dbReference>
<accession>X1VXV5</accession>
<name>X1VXV5_9ZZZZ</name>
<keyword evidence="1" id="KW-0560">Oxidoreductase</keyword>
<comment type="caution">
    <text evidence="2">The sequence shown here is derived from an EMBL/GenBank/DDBJ whole genome shotgun (WGS) entry which is preliminary data.</text>
</comment>
<dbReference type="GO" id="GO:0016491">
    <property type="term" value="F:oxidoreductase activity"/>
    <property type="evidence" value="ECO:0007669"/>
    <property type="project" value="UniProtKB-KW"/>
</dbReference>
<gene>
    <name evidence="2" type="ORF">S12H4_59237</name>
</gene>
<evidence type="ECO:0000256" key="1">
    <source>
        <dbReference type="ARBA" id="ARBA00023002"/>
    </source>
</evidence>
<sequence>MSKPKIGIFGMTGCAGEQIVILNCEDELIDILKVLDIRSFHLLAKCV</sequence>
<reference evidence="2" key="1">
    <citation type="journal article" date="2014" name="Front. Microbiol.">
        <title>High frequency of phylogenetically diverse reductive dehalogenase-homologous genes in deep subseafloor sedimentary metagenomes.</title>
        <authorList>
            <person name="Kawai M."/>
            <person name="Futagami T."/>
            <person name="Toyoda A."/>
            <person name="Takaki Y."/>
            <person name="Nishi S."/>
            <person name="Hori S."/>
            <person name="Arai W."/>
            <person name="Tsubouchi T."/>
            <person name="Morono Y."/>
            <person name="Uchiyama I."/>
            <person name="Ito T."/>
            <person name="Fujiyama A."/>
            <person name="Inagaki F."/>
            <person name="Takami H."/>
        </authorList>
    </citation>
    <scope>NUCLEOTIDE SEQUENCE</scope>
    <source>
        <strain evidence="2">Expedition CK06-06</strain>
    </source>
</reference>
<evidence type="ECO:0008006" key="3">
    <source>
        <dbReference type="Google" id="ProtNLM"/>
    </source>
</evidence>
<dbReference type="InterPro" id="IPR037024">
    <property type="entry name" value="NiFe_Hase_small_N_sf"/>
</dbReference>
<proteinExistence type="predicted"/>
<evidence type="ECO:0000313" key="2">
    <source>
        <dbReference type="EMBL" id="GAJ24011.1"/>
    </source>
</evidence>
<organism evidence="2">
    <name type="scientific">marine sediment metagenome</name>
    <dbReference type="NCBI Taxonomy" id="412755"/>
    <lineage>
        <taxon>unclassified sequences</taxon>
        <taxon>metagenomes</taxon>
        <taxon>ecological metagenomes</taxon>
    </lineage>
</organism>